<dbReference type="HOGENOM" id="CLU_034641_3_1_11"/>
<dbReference type="Proteomes" id="UP000002007">
    <property type="component" value="Chromosome"/>
</dbReference>
<dbReference type="AlphaFoldDB" id="A9WQQ2"/>
<dbReference type="CAZy" id="GT87">
    <property type="family name" value="Glycosyltransferase Family 87"/>
</dbReference>
<comment type="similarity">
    <text evidence="7">Belongs to the glycosyltransferase 87 family.</text>
</comment>
<comment type="subcellular location">
    <subcellularLocation>
        <location evidence="1">Cell membrane</location>
        <topology evidence="1">Multi-pass membrane protein</topology>
    </subcellularLocation>
</comment>
<dbReference type="InterPro" id="IPR018584">
    <property type="entry name" value="GT87"/>
</dbReference>
<dbReference type="GO" id="GO:0016758">
    <property type="term" value="F:hexosyltransferase activity"/>
    <property type="evidence" value="ECO:0007669"/>
    <property type="project" value="InterPro"/>
</dbReference>
<evidence type="ECO:0000256" key="3">
    <source>
        <dbReference type="ARBA" id="ARBA00022679"/>
    </source>
</evidence>
<feature type="transmembrane region" description="Helical" evidence="8">
    <location>
        <begin position="375"/>
        <end position="399"/>
    </location>
</feature>
<dbReference type="EMBL" id="CP000910">
    <property type="protein sequence ID" value="ABY23609.1"/>
    <property type="molecule type" value="Genomic_DNA"/>
</dbReference>
<dbReference type="Pfam" id="PF09594">
    <property type="entry name" value="GT87"/>
    <property type="match status" value="1"/>
</dbReference>
<evidence type="ECO:0000256" key="1">
    <source>
        <dbReference type="ARBA" id="ARBA00004651"/>
    </source>
</evidence>
<dbReference type="eggNOG" id="COG5650">
    <property type="taxonomic scope" value="Bacteria"/>
</dbReference>
<keyword evidence="6 8" id="KW-0472">Membrane</keyword>
<dbReference type="GO" id="GO:0005886">
    <property type="term" value="C:plasma membrane"/>
    <property type="evidence" value="ECO:0007669"/>
    <property type="project" value="UniProtKB-SubCell"/>
</dbReference>
<evidence type="ECO:0000256" key="8">
    <source>
        <dbReference type="SAM" id="Phobius"/>
    </source>
</evidence>
<evidence type="ECO:0000256" key="5">
    <source>
        <dbReference type="ARBA" id="ARBA00022989"/>
    </source>
</evidence>
<gene>
    <name evidence="9" type="ordered locus">RSal33209_1876</name>
</gene>
<keyword evidence="4 8" id="KW-0812">Transmembrane</keyword>
<dbReference type="STRING" id="288705.RSal33209_1876"/>
<keyword evidence="3" id="KW-0808">Transferase</keyword>
<feature type="transmembrane region" description="Helical" evidence="8">
    <location>
        <begin position="201"/>
        <end position="219"/>
    </location>
</feature>
<feature type="transmembrane region" description="Helical" evidence="8">
    <location>
        <begin position="339"/>
        <end position="355"/>
    </location>
</feature>
<keyword evidence="2" id="KW-1003">Cell membrane</keyword>
<feature type="transmembrane region" description="Helical" evidence="8">
    <location>
        <begin position="293"/>
        <end position="309"/>
    </location>
</feature>
<evidence type="ECO:0000313" key="9">
    <source>
        <dbReference type="EMBL" id="ABY23609.1"/>
    </source>
</evidence>
<feature type="transmembrane region" description="Helical" evidence="8">
    <location>
        <begin position="59"/>
        <end position="80"/>
    </location>
</feature>
<proteinExistence type="inferred from homology"/>
<evidence type="ECO:0000256" key="6">
    <source>
        <dbReference type="ARBA" id="ARBA00023136"/>
    </source>
</evidence>
<feature type="transmembrane region" description="Helical" evidence="8">
    <location>
        <begin position="146"/>
        <end position="165"/>
    </location>
</feature>
<keyword evidence="5 8" id="KW-1133">Transmembrane helix</keyword>
<evidence type="ECO:0000256" key="2">
    <source>
        <dbReference type="ARBA" id="ARBA00022475"/>
    </source>
</evidence>
<protein>
    <submittedName>
        <fullName evidence="9">Hypothetical membrane protein</fullName>
    </submittedName>
</protein>
<reference evidence="10" key="1">
    <citation type="journal article" date="2008" name="J. Bacteriol.">
        <title>Genome sequence of the fish pathogen Renibacterium salmoninarum suggests reductive evolution away from an environmental Arthrobacter ancestor.</title>
        <authorList>
            <person name="Wiens G.D."/>
            <person name="Rockey D.D."/>
            <person name="Wu Z."/>
            <person name="Chang J."/>
            <person name="Levy R."/>
            <person name="Crane S."/>
            <person name="Chen D.S."/>
            <person name="Capri G.R."/>
            <person name="Burnett J.R."/>
            <person name="Sudheesh P.S."/>
            <person name="Schipma M.J."/>
            <person name="Burd H."/>
            <person name="Bhattacharyya A."/>
            <person name="Rhodes L.D."/>
            <person name="Kaul R."/>
            <person name="Strom M.S."/>
        </authorList>
    </citation>
    <scope>NUCLEOTIDE SEQUENCE [LARGE SCALE GENOMIC DNA]</scope>
    <source>
        <strain evidence="10">ATCC 33209 / DSM 20767 / JCM 11484 / NBRC 15589 / NCIMB 2235</strain>
    </source>
</reference>
<feature type="transmembrane region" description="Helical" evidence="8">
    <location>
        <begin position="87"/>
        <end position="110"/>
    </location>
</feature>
<organism evidence="9 10">
    <name type="scientific">Renibacterium salmoninarum (strain ATCC 33209 / DSM 20767 / JCM 11484 / NBRC 15589 / NCIMB 2235)</name>
    <dbReference type="NCBI Taxonomy" id="288705"/>
    <lineage>
        <taxon>Bacteria</taxon>
        <taxon>Bacillati</taxon>
        <taxon>Actinomycetota</taxon>
        <taxon>Actinomycetes</taxon>
        <taxon>Micrococcales</taxon>
        <taxon>Micrococcaceae</taxon>
        <taxon>Renibacterium</taxon>
    </lineage>
</organism>
<dbReference type="RefSeq" id="WP_012245280.1">
    <property type="nucleotide sequence ID" value="NC_010168.1"/>
</dbReference>
<evidence type="ECO:0000256" key="4">
    <source>
        <dbReference type="ARBA" id="ARBA00022692"/>
    </source>
</evidence>
<evidence type="ECO:0000256" key="7">
    <source>
        <dbReference type="ARBA" id="ARBA00024033"/>
    </source>
</evidence>
<feature type="transmembrane region" description="Helical" evidence="8">
    <location>
        <begin position="122"/>
        <end position="139"/>
    </location>
</feature>
<accession>A9WQQ2</accession>
<keyword evidence="10" id="KW-1185">Reference proteome</keyword>
<evidence type="ECO:0000313" key="10">
    <source>
        <dbReference type="Proteomes" id="UP000002007"/>
    </source>
</evidence>
<feature type="transmembrane region" description="Helical" evidence="8">
    <location>
        <begin position="264"/>
        <end position="281"/>
    </location>
</feature>
<feature type="transmembrane region" description="Helical" evidence="8">
    <location>
        <begin position="171"/>
        <end position="194"/>
    </location>
</feature>
<sequence>MTLRTTLSKTLVTLAALLIAGLLIFGAFTAAPVFGLDFGVYISGGQSVLAGKGELYSAVYNNLLFTYSPFSALFFAVLALCGQGVGLAIFIAISVVIAVFTGLLAVRYLARQKSIKDVLRHPWLRPAALVCIGLVMAFGPWRETMAFGQINILLFGLVMADFLINKKRWPTGLLIGIAAGIKLTPLVFGLYFVATRNWRGLRNMVLGFVGTIALGFAILPKESVAYWFQLLPDTSRIGGAGYVDNLSIKGAILHFLGPDFAVNAPWLLLGILLTAAAFLVVREAERRGERMTGIAVTALLMLLVSPISWSHHWVWVALLIPVLARNIFDLSIERKALRVSGMVLLLASIPIFLYSPKTIGVLFGSQNLDKQIPTLWLMASSIGVFWGVAAMIWWTVAFWKAPILRKVIRRNQQQQAI</sequence>
<dbReference type="KEGG" id="rsa:RSal33209_1876"/>
<name>A9WQQ2_RENSM</name>